<organism evidence="1 2">
    <name type="scientific">Planctopirus hydrillae</name>
    <dbReference type="NCBI Taxonomy" id="1841610"/>
    <lineage>
        <taxon>Bacteria</taxon>
        <taxon>Pseudomonadati</taxon>
        <taxon>Planctomycetota</taxon>
        <taxon>Planctomycetia</taxon>
        <taxon>Planctomycetales</taxon>
        <taxon>Planctomycetaceae</taxon>
        <taxon>Planctopirus</taxon>
    </lineage>
</organism>
<keyword evidence="2" id="KW-1185">Reference proteome</keyword>
<dbReference type="AlphaFoldDB" id="A0A1C3EBI6"/>
<dbReference type="RefSeq" id="WP_068848373.1">
    <property type="nucleotide sequence ID" value="NZ_LYDR01000108.1"/>
</dbReference>
<gene>
    <name evidence="1" type="ORF">A6X21_05870</name>
</gene>
<protein>
    <recommendedName>
        <fullName evidence="3">Clan AA aspartic protease</fullName>
    </recommendedName>
</protein>
<evidence type="ECO:0008006" key="3">
    <source>
        <dbReference type="Google" id="ProtNLM"/>
    </source>
</evidence>
<reference evidence="1 2" key="1">
    <citation type="submission" date="2016-05" db="EMBL/GenBank/DDBJ databases">
        <title>Genomic and physiological characterization of Planctopirus sp. isolated from fresh water lake.</title>
        <authorList>
            <person name="Subhash Y."/>
            <person name="Ramana C."/>
        </authorList>
    </citation>
    <scope>NUCLEOTIDE SEQUENCE [LARGE SCALE GENOMIC DNA]</scope>
    <source>
        <strain evidence="1 2">JC280</strain>
    </source>
</reference>
<proteinExistence type="predicted"/>
<sequence length="120" mass="13506">MNGVVDNDDRALIEIEVSRTHRGPTSRVTAWIDTAFDGHLVFSSTLIRELQLESLVETEAILADGTRVTLETYVCYMEWFGRWQAMQVISNDGRFPLLGTGLLSGRQLLIDYQSKVLSLS</sequence>
<accession>A0A1C3EBI6</accession>
<dbReference type="EMBL" id="LYDR01000108">
    <property type="protein sequence ID" value="ODA30554.1"/>
    <property type="molecule type" value="Genomic_DNA"/>
</dbReference>
<evidence type="ECO:0000313" key="2">
    <source>
        <dbReference type="Proteomes" id="UP000094828"/>
    </source>
</evidence>
<evidence type="ECO:0000313" key="1">
    <source>
        <dbReference type="EMBL" id="ODA30554.1"/>
    </source>
</evidence>
<dbReference type="Proteomes" id="UP000094828">
    <property type="component" value="Unassembled WGS sequence"/>
</dbReference>
<name>A0A1C3EBI6_9PLAN</name>
<dbReference type="OrthoDB" id="281448at2"/>
<comment type="caution">
    <text evidence="1">The sequence shown here is derived from an EMBL/GenBank/DDBJ whole genome shotgun (WGS) entry which is preliminary data.</text>
</comment>